<comment type="caution">
    <text evidence="3">The sequence shown here is derived from an EMBL/GenBank/DDBJ whole genome shotgun (WGS) entry which is preliminary data.</text>
</comment>
<accession>A0A9J5XBH6</accession>
<dbReference type="OrthoDB" id="1863935at2759"/>
<feature type="domain" description="KIB1-4 beta-propeller" evidence="2">
    <location>
        <begin position="10"/>
        <end position="249"/>
    </location>
</feature>
<keyword evidence="4" id="KW-1185">Reference proteome</keyword>
<proteinExistence type="predicted"/>
<gene>
    <name evidence="3" type="ORF">H5410_044642</name>
</gene>
<organism evidence="3 4">
    <name type="scientific">Solanum commersonii</name>
    <name type="common">Commerson's wild potato</name>
    <name type="synonym">Commerson's nightshade</name>
    <dbReference type="NCBI Taxonomy" id="4109"/>
    <lineage>
        <taxon>Eukaryota</taxon>
        <taxon>Viridiplantae</taxon>
        <taxon>Streptophyta</taxon>
        <taxon>Embryophyta</taxon>
        <taxon>Tracheophyta</taxon>
        <taxon>Spermatophyta</taxon>
        <taxon>Magnoliopsida</taxon>
        <taxon>eudicotyledons</taxon>
        <taxon>Gunneridae</taxon>
        <taxon>Pentapetalae</taxon>
        <taxon>asterids</taxon>
        <taxon>lamiids</taxon>
        <taxon>Solanales</taxon>
        <taxon>Solanaceae</taxon>
        <taxon>Solanoideae</taxon>
        <taxon>Solaneae</taxon>
        <taxon>Solanum</taxon>
    </lineage>
</organism>
<dbReference type="PANTHER" id="PTHR40891">
    <property type="entry name" value="DUF295 DOMAIN-CONTAINING PROTEIN"/>
    <property type="match status" value="1"/>
</dbReference>
<feature type="compositionally biased region" description="Acidic residues" evidence="1">
    <location>
        <begin position="57"/>
        <end position="75"/>
    </location>
</feature>
<feature type="region of interest" description="Disordered" evidence="1">
    <location>
        <begin position="56"/>
        <end position="75"/>
    </location>
</feature>
<sequence length="276" mass="32404">MGGFCCSIINCYLWNPSSNDKIQLPPLPKYKSVKCLLSAPPHDPECRIVFLIKESNDDTDDDTDDDDDDEDDDEDTPPILYFCKPGYNEEFHKQDLKLNEDDYLRKWTIFKGKIYGLTHQELVVVISDLDHESGLVKIQQLLIKKLIYVDYELLDMSKSVQYIIQSNDHNELFYIWQRYFGKERNEVYVFQVFRLDFVEKSWIEVESIGETAIFLDAYGGMGCSTRGTNLEKESIYFTEDDDRRLHVFNLKTKTIMTCLPCQHVSRKHSTFNWLPL</sequence>
<dbReference type="InterPro" id="IPR005174">
    <property type="entry name" value="KIB1-4_b-propeller"/>
</dbReference>
<evidence type="ECO:0000256" key="1">
    <source>
        <dbReference type="SAM" id="MobiDB-lite"/>
    </source>
</evidence>
<dbReference type="AlphaFoldDB" id="A0A9J5XBH6"/>
<dbReference type="EMBL" id="JACXVP010000009">
    <property type="protein sequence ID" value="KAG5584208.1"/>
    <property type="molecule type" value="Genomic_DNA"/>
</dbReference>
<dbReference type="Proteomes" id="UP000824120">
    <property type="component" value="Chromosome 9"/>
</dbReference>
<name>A0A9J5XBH6_SOLCO</name>
<evidence type="ECO:0000313" key="3">
    <source>
        <dbReference type="EMBL" id="KAG5584208.1"/>
    </source>
</evidence>
<protein>
    <recommendedName>
        <fullName evidence="2">KIB1-4 beta-propeller domain-containing protein</fullName>
    </recommendedName>
</protein>
<dbReference type="Pfam" id="PF03478">
    <property type="entry name" value="Beta-prop_KIB1-4"/>
    <property type="match status" value="1"/>
</dbReference>
<dbReference type="PANTHER" id="PTHR40891:SF1">
    <property type="entry name" value="DUF295 DOMAIN-CONTAINING PROTEIN"/>
    <property type="match status" value="1"/>
</dbReference>
<evidence type="ECO:0000313" key="4">
    <source>
        <dbReference type="Proteomes" id="UP000824120"/>
    </source>
</evidence>
<reference evidence="3 4" key="1">
    <citation type="submission" date="2020-09" db="EMBL/GenBank/DDBJ databases">
        <title>De no assembly of potato wild relative species, Solanum commersonii.</title>
        <authorList>
            <person name="Cho K."/>
        </authorList>
    </citation>
    <scope>NUCLEOTIDE SEQUENCE [LARGE SCALE GENOMIC DNA]</scope>
    <source>
        <strain evidence="3">LZ3.2</strain>
        <tissue evidence="3">Leaf</tissue>
    </source>
</reference>
<evidence type="ECO:0000259" key="2">
    <source>
        <dbReference type="Pfam" id="PF03478"/>
    </source>
</evidence>